<dbReference type="InterPro" id="IPR036249">
    <property type="entry name" value="Thioredoxin-like_sf"/>
</dbReference>
<feature type="domain" description="GST N-terminal" evidence="2">
    <location>
        <begin position="1"/>
        <end position="84"/>
    </location>
</feature>
<evidence type="ECO:0000313" key="4">
    <source>
        <dbReference type="EMBL" id="ORY04577.1"/>
    </source>
</evidence>
<dbReference type="STRING" id="1231657.A0A1Y1Z3N0"/>
<dbReference type="PANTHER" id="PTHR44051">
    <property type="entry name" value="GLUTATHIONE S-TRANSFERASE-RELATED"/>
    <property type="match status" value="1"/>
</dbReference>
<dbReference type="InterPro" id="IPR004046">
    <property type="entry name" value="GST_C"/>
</dbReference>
<dbReference type="InterPro" id="IPR004045">
    <property type="entry name" value="Glutathione_S-Trfase_N"/>
</dbReference>
<keyword evidence="4" id="KW-0808">Transferase</keyword>
<dbReference type="SFLD" id="SFLDG00358">
    <property type="entry name" value="Main_(cytGST)"/>
    <property type="match status" value="1"/>
</dbReference>
<dbReference type="InterPro" id="IPR036282">
    <property type="entry name" value="Glutathione-S-Trfase_C_sf"/>
</dbReference>
<dbReference type="Gene3D" id="3.40.30.10">
    <property type="entry name" value="Glutaredoxin"/>
    <property type="match status" value="1"/>
</dbReference>
<dbReference type="PANTHER" id="PTHR44051:SF2">
    <property type="entry name" value="HYPOTHETICAL GLUTATHIONE S-TRANSFERASE LIKE PROTEIN"/>
    <property type="match status" value="1"/>
</dbReference>
<proteinExistence type="inferred from homology"/>
<comment type="similarity">
    <text evidence="1">Belongs to the GST superfamily.</text>
</comment>
<dbReference type="SFLD" id="SFLDG01151">
    <property type="entry name" value="Main.2:_Nu-like"/>
    <property type="match status" value="1"/>
</dbReference>
<gene>
    <name evidence="4" type="ORF">BCR34DRAFT_572643</name>
</gene>
<feature type="domain" description="GST C-terminal" evidence="3">
    <location>
        <begin position="86"/>
        <end position="208"/>
    </location>
</feature>
<dbReference type="InterPro" id="IPR040079">
    <property type="entry name" value="Glutathione_S-Trfase"/>
</dbReference>
<evidence type="ECO:0000259" key="2">
    <source>
        <dbReference type="PROSITE" id="PS50404"/>
    </source>
</evidence>
<protein>
    <submittedName>
        <fullName evidence="4">Glutathione S-transferase</fullName>
    </submittedName>
</protein>
<dbReference type="CDD" id="cd03056">
    <property type="entry name" value="GST_N_4"/>
    <property type="match status" value="1"/>
</dbReference>
<evidence type="ECO:0000313" key="5">
    <source>
        <dbReference type="Proteomes" id="UP000193144"/>
    </source>
</evidence>
<dbReference type="SUPFAM" id="SSF47616">
    <property type="entry name" value="GST C-terminal domain-like"/>
    <property type="match status" value="1"/>
</dbReference>
<dbReference type="AlphaFoldDB" id="A0A1Y1Z3N0"/>
<reference evidence="4 5" key="1">
    <citation type="submission" date="2016-07" db="EMBL/GenBank/DDBJ databases">
        <title>Pervasive Adenine N6-methylation of Active Genes in Fungi.</title>
        <authorList>
            <consortium name="DOE Joint Genome Institute"/>
            <person name="Mondo S.J."/>
            <person name="Dannebaum R.O."/>
            <person name="Kuo R.C."/>
            <person name="Labutti K."/>
            <person name="Haridas S."/>
            <person name="Kuo A."/>
            <person name="Salamov A."/>
            <person name="Ahrendt S.R."/>
            <person name="Lipzen A."/>
            <person name="Sullivan W."/>
            <person name="Andreopoulos W.B."/>
            <person name="Clum A."/>
            <person name="Lindquist E."/>
            <person name="Daum C."/>
            <person name="Ramamoorthy G.K."/>
            <person name="Gryganskyi A."/>
            <person name="Culley D."/>
            <person name="Magnuson J.K."/>
            <person name="James T.Y."/>
            <person name="O'Malley M.A."/>
            <person name="Stajich J.E."/>
            <person name="Spatafora J.W."/>
            <person name="Visel A."/>
            <person name="Grigoriev I.V."/>
        </authorList>
    </citation>
    <scope>NUCLEOTIDE SEQUENCE [LARGE SCALE GENOMIC DNA]</scope>
    <source>
        <strain evidence="4 5">CBS 115471</strain>
    </source>
</reference>
<dbReference type="OrthoDB" id="422574at2759"/>
<dbReference type="Gene3D" id="1.20.1050.10">
    <property type="match status" value="1"/>
</dbReference>
<dbReference type="Proteomes" id="UP000193144">
    <property type="component" value="Unassembled WGS sequence"/>
</dbReference>
<dbReference type="Pfam" id="PF00043">
    <property type="entry name" value="GST_C"/>
    <property type="match status" value="1"/>
</dbReference>
<dbReference type="PROSITE" id="PS50405">
    <property type="entry name" value="GST_CTER"/>
    <property type="match status" value="1"/>
</dbReference>
<dbReference type="Pfam" id="PF13409">
    <property type="entry name" value="GST_N_2"/>
    <property type="match status" value="1"/>
</dbReference>
<sequence length="208" mass="23945">MHLYESTLPSGNAYKVRLLLEQLGKKYDTTFLDIMADPPETRRPEFLAVNPNGRIPVLVLDDGTALPESAAIMFYLAEGTKYLPESRLGRAQVLQWLFFEQYSHEPYIAVYKFCTFWAGFGDRSEEDKKKLKERGQAAIDIMERHLTGKRFFVEDRYSIADIALYAYTMAAETIGFRVDENVSAWLKRVEEQDGWVKVRNDPTGKCPL</sequence>
<name>A0A1Y1Z3N0_9PLEO</name>
<dbReference type="SFLD" id="SFLDS00019">
    <property type="entry name" value="Glutathione_Transferase_(cytos"/>
    <property type="match status" value="1"/>
</dbReference>
<accession>A0A1Y1Z3N0</accession>
<comment type="caution">
    <text evidence="4">The sequence shown here is derived from an EMBL/GenBank/DDBJ whole genome shotgun (WGS) entry which is preliminary data.</text>
</comment>
<dbReference type="PROSITE" id="PS50404">
    <property type="entry name" value="GST_NTER"/>
    <property type="match status" value="1"/>
</dbReference>
<dbReference type="GO" id="GO:0016740">
    <property type="term" value="F:transferase activity"/>
    <property type="evidence" value="ECO:0007669"/>
    <property type="project" value="UniProtKB-KW"/>
</dbReference>
<dbReference type="SUPFAM" id="SSF52833">
    <property type="entry name" value="Thioredoxin-like"/>
    <property type="match status" value="1"/>
</dbReference>
<dbReference type="EMBL" id="MCFA01000134">
    <property type="protein sequence ID" value="ORY04577.1"/>
    <property type="molecule type" value="Genomic_DNA"/>
</dbReference>
<keyword evidence="5" id="KW-1185">Reference proteome</keyword>
<dbReference type="InterPro" id="IPR010987">
    <property type="entry name" value="Glutathione-S-Trfase_C-like"/>
</dbReference>
<evidence type="ECO:0000256" key="1">
    <source>
        <dbReference type="ARBA" id="ARBA00007409"/>
    </source>
</evidence>
<evidence type="ECO:0000259" key="3">
    <source>
        <dbReference type="PROSITE" id="PS50405"/>
    </source>
</evidence>
<organism evidence="4 5">
    <name type="scientific">Clohesyomyces aquaticus</name>
    <dbReference type="NCBI Taxonomy" id="1231657"/>
    <lineage>
        <taxon>Eukaryota</taxon>
        <taxon>Fungi</taxon>
        <taxon>Dikarya</taxon>
        <taxon>Ascomycota</taxon>
        <taxon>Pezizomycotina</taxon>
        <taxon>Dothideomycetes</taxon>
        <taxon>Pleosporomycetidae</taxon>
        <taxon>Pleosporales</taxon>
        <taxon>Lindgomycetaceae</taxon>
        <taxon>Clohesyomyces</taxon>
    </lineage>
</organism>